<dbReference type="AlphaFoldDB" id="A0A844GLY4"/>
<accession>A0A844GLY4</accession>
<evidence type="ECO:0000256" key="10">
    <source>
        <dbReference type="SAM" id="MobiDB-lite"/>
    </source>
</evidence>
<keyword evidence="7" id="KW-0809">Transit peptide</keyword>
<evidence type="ECO:0000256" key="7">
    <source>
        <dbReference type="ARBA" id="ARBA00022946"/>
    </source>
</evidence>
<dbReference type="Pfam" id="PF02163">
    <property type="entry name" value="Peptidase_M50"/>
    <property type="match status" value="1"/>
</dbReference>
<proteinExistence type="inferred from homology"/>
<feature type="domain" description="Peptidase M50" evidence="12">
    <location>
        <begin position="288"/>
        <end position="451"/>
    </location>
</feature>
<dbReference type="CDD" id="cd06160">
    <property type="entry name" value="S2P-M50_like_2"/>
    <property type="match status" value="1"/>
</dbReference>
<evidence type="ECO:0000256" key="4">
    <source>
        <dbReference type="ARBA" id="ARBA00022670"/>
    </source>
</evidence>
<feature type="transmembrane region" description="Helical" evidence="11">
    <location>
        <begin position="340"/>
        <end position="366"/>
    </location>
</feature>
<reference evidence="13 14" key="1">
    <citation type="submission" date="2019-11" db="EMBL/GenBank/DDBJ databases">
        <title>Isolation of a new High Light Tolerant Cyanobacteria.</title>
        <authorList>
            <person name="Dobson Z."/>
            <person name="Vaughn N."/>
            <person name="Vaughn M."/>
            <person name="Fromme P."/>
            <person name="Mazor Y."/>
        </authorList>
    </citation>
    <scope>NUCLEOTIDE SEQUENCE [LARGE SCALE GENOMIC DNA]</scope>
    <source>
        <strain evidence="13 14">0216</strain>
    </source>
</reference>
<feature type="transmembrane region" description="Helical" evidence="11">
    <location>
        <begin position="378"/>
        <end position="398"/>
    </location>
</feature>
<dbReference type="PANTHER" id="PTHR31412">
    <property type="entry name" value="ZINC METALLOPROTEASE EGY1"/>
    <property type="match status" value="1"/>
</dbReference>
<evidence type="ECO:0000259" key="12">
    <source>
        <dbReference type="Pfam" id="PF02163"/>
    </source>
</evidence>
<feature type="transmembrane region" description="Helical" evidence="11">
    <location>
        <begin position="248"/>
        <end position="270"/>
    </location>
</feature>
<evidence type="ECO:0000313" key="13">
    <source>
        <dbReference type="EMBL" id="MTF37477.1"/>
    </source>
</evidence>
<evidence type="ECO:0000256" key="5">
    <source>
        <dbReference type="ARBA" id="ARBA00022692"/>
    </source>
</evidence>
<keyword evidence="8 11" id="KW-1133">Transmembrane helix</keyword>
<evidence type="ECO:0000256" key="11">
    <source>
        <dbReference type="SAM" id="Phobius"/>
    </source>
</evidence>
<feature type="transmembrane region" description="Helical" evidence="11">
    <location>
        <begin position="498"/>
        <end position="520"/>
    </location>
</feature>
<organism evidence="13 14">
    <name type="scientific">Cyanobacterium aponinum 0216</name>
    <dbReference type="NCBI Taxonomy" id="2676140"/>
    <lineage>
        <taxon>Bacteria</taxon>
        <taxon>Bacillati</taxon>
        <taxon>Cyanobacteriota</taxon>
        <taxon>Cyanophyceae</taxon>
        <taxon>Oscillatoriophycideae</taxon>
        <taxon>Chroococcales</taxon>
        <taxon>Geminocystaceae</taxon>
        <taxon>Cyanobacterium</taxon>
    </lineage>
</organism>
<dbReference type="Proteomes" id="UP000437131">
    <property type="component" value="Unassembled WGS sequence"/>
</dbReference>
<name>A0A844GLY4_9CHRO</name>
<evidence type="ECO:0000256" key="1">
    <source>
        <dbReference type="ARBA" id="ARBA00001947"/>
    </source>
</evidence>
<dbReference type="GO" id="GO:0006508">
    <property type="term" value="P:proteolysis"/>
    <property type="evidence" value="ECO:0007669"/>
    <property type="project" value="UniProtKB-KW"/>
</dbReference>
<evidence type="ECO:0000256" key="6">
    <source>
        <dbReference type="ARBA" id="ARBA00022801"/>
    </source>
</evidence>
<dbReference type="EMBL" id="WMIA01000001">
    <property type="protein sequence ID" value="MTF37477.1"/>
    <property type="molecule type" value="Genomic_DNA"/>
</dbReference>
<feature type="transmembrane region" description="Helical" evidence="11">
    <location>
        <begin position="311"/>
        <end position="328"/>
    </location>
</feature>
<dbReference type="PANTHER" id="PTHR31412:SF0">
    <property type="entry name" value="ZINC METALLOPROTEASE EGY1, CHLOROPLASTIC-RELATED"/>
    <property type="match status" value="1"/>
</dbReference>
<feature type="transmembrane region" description="Helical" evidence="11">
    <location>
        <begin position="449"/>
        <end position="478"/>
    </location>
</feature>
<comment type="similarity">
    <text evidence="3">Belongs to the peptidase M50B family.</text>
</comment>
<feature type="transmembrane region" description="Helical" evidence="11">
    <location>
        <begin position="37"/>
        <end position="58"/>
    </location>
</feature>
<feature type="transmembrane region" description="Helical" evidence="11">
    <location>
        <begin position="282"/>
        <end position="299"/>
    </location>
</feature>
<protein>
    <submittedName>
        <fullName evidence="13">Site-2 protease family protein</fullName>
    </submittedName>
</protein>
<evidence type="ECO:0000256" key="9">
    <source>
        <dbReference type="ARBA" id="ARBA00023136"/>
    </source>
</evidence>
<comment type="caution">
    <text evidence="13">The sequence shown here is derived from an EMBL/GenBank/DDBJ whole genome shotgun (WGS) entry which is preliminary data.</text>
</comment>
<dbReference type="InterPro" id="IPR008915">
    <property type="entry name" value="Peptidase_M50"/>
</dbReference>
<evidence type="ECO:0000313" key="14">
    <source>
        <dbReference type="Proteomes" id="UP000437131"/>
    </source>
</evidence>
<evidence type="ECO:0000256" key="3">
    <source>
        <dbReference type="ARBA" id="ARBA00007931"/>
    </source>
</evidence>
<keyword evidence="4 13" id="KW-0645">Protease</keyword>
<gene>
    <name evidence="13" type="ORF">GGC33_00800</name>
</gene>
<evidence type="ECO:0000256" key="8">
    <source>
        <dbReference type="ARBA" id="ARBA00022989"/>
    </source>
</evidence>
<evidence type="ECO:0000256" key="2">
    <source>
        <dbReference type="ARBA" id="ARBA00004141"/>
    </source>
</evidence>
<feature type="transmembrane region" description="Helical" evidence="11">
    <location>
        <begin position="410"/>
        <end position="429"/>
    </location>
</feature>
<keyword evidence="5 11" id="KW-0812">Transmembrane</keyword>
<comment type="cofactor">
    <cofactor evidence="1">
        <name>Zn(2+)</name>
        <dbReference type="ChEBI" id="CHEBI:29105"/>
    </cofactor>
</comment>
<comment type="subcellular location">
    <subcellularLocation>
        <location evidence="2">Membrane</location>
        <topology evidence="2">Multi-pass membrane protein</topology>
    </subcellularLocation>
</comment>
<keyword evidence="9 11" id="KW-0472">Membrane</keyword>
<feature type="transmembrane region" description="Helical" evidence="11">
    <location>
        <begin position="6"/>
        <end position="25"/>
    </location>
</feature>
<feature type="transmembrane region" description="Helical" evidence="11">
    <location>
        <begin position="64"/>
        <end position="85"/>
    </location>
</feature>
<dbReference type="GO" id="GO:0008233">
    <property type="term" value="F:peptidase activity"/>
    <property type="evidence" value="ECO:0007669"/>
    <property type="project" value="UniProtKB-KW"/>
</dbReference>
<sequence length="528" mass="58542">MFNLSDNVVIIVVSVVAIAIILWGYNRAKPYGEIGILAWLQSLALMTPWLVFFALLTLGIYVNLIGVIFLLVLSAGTYIYLGTLIRNKAKEQIKSNIDNIFKANLNSESDSDNNDKKETEDQEKNNLSLEKQEDEDVKESNFTPVKLAQLEPEFNPIQEEDLKEIKTIFGIDTFFAIDTIPYQEGVIFKGNLRGEAEYSHRHLTEKLTEKFGDKYRLFLVETPEEKPVVIILPSANDPKPLTLAQKNLALVLFLATIFTSMEAIALLLGFDLVGSWNRYPEVLPLTGGLWFILLAHEIAHRIIAERNKVKVSLPFFLPSLQIGSFGAITRFESLIPNRSVLFDVAFAGPAASFVVSLGILLLGFILSAPNSSFEIPTSFFRGSILVGGLAKLFFQSGLEADTIGVHPFTILGWLGLVITAINLLPAGQLDGGRIIQAIYGRKTCRRTTVGTLIILGIVSIFNPVNSLPFYWAIIILFLQRDLERPSLNELTEPDDSRAGWGLFLIFLSLTTLIPITPSLASRLGIGLL</sequence>
<feature type="compositionally biased region" description="Basic and acidic residues" evidence="10">
    <location>
        <begin position="113"/>
        <end position="124"/>
    </location>
</feature>
<feature type="region of interest" description="Disordered" evidence="10">
    <location>
        <begin position="108"/>
        <end position="139"/>
    </location>
</feature>
<dbReference type="InterPro" id="IPR044838">
    <property type="entry name" value="EGY1-like"/>
</dbReference>
<dbReference type="RefSeq" id="WP_155082403.1">
    <property type="nucleotide sequence ID" value="NZ_WMIA01000001.1"/>
</dbReference>
<keyword evidence="6" id="KW-0378">Hydrolase</keyword>
<dbReference type="GO" id="GO:0016020">
    <property type="term" value="C:membrane"/>
    <property type="evidence" value="ECO:0007669"/>
    <property type="project" value="UniProtKB-SubCell"/>
</dbReference>